<dbReference type="NCBIfam" id="TIGR01554">
    <property type="entry name" value="major_cap_HK97"/>
    <property type="match status" value="1"/>
</dbReference>
<evidence type="ECO:0000259" key="3">
    <source>
        <dbReference type="Pfam" id="PF05065"/>
    </source>
</evidence>
<name>U6STW1_9BACI</name>
<evidence type="ECO:0000313" key="4">
    <source>
        <dbReference type="EMBL" id="ERN54101.1"/>
    </source>
</evidence>
<keyword evidence="5" id="KW-1185">Reference proteome</keyword>
<feature type="compositionally biased region" description="Basic and acidic residues" evidence="2">
    <location>
        <begin position="53"/>
        <end position="73"/>
    </location>
</feature>
<dbReference type="InterPro" id="IPR054612">
    <property type="entry name" value="Phage_capsid-like_C"/>
</dbReference>
<feature type="domain" description="Phage capsid-like C-terminal" evidence="3">
    <location>
        <begin position="108"/>
        <end position="375"/>
    </location>
</feature>
<dbReference type="SUPFAM" id="SSF56563">
    <property type="entry name" value="Major capsid protein gp5"/>
    <property type="match status" value="1"/>
</dbReference>
<organism evidence="4 5">
    <name type="scientific">Alkalihalophilus marmarensis DSM 21297</name>
    <dbReference type="NCBI Taxonomy" id="1188261"/>
    <lineage>
        <taxon>Bacteria</taxon>
        <taxon>Bacillati</taxon>
        <taxon>Bacillota</taxon>
        <taxon>Bacilli</taxon>
        <taxon>Bacillales</taxon>
        <taxon>Bacillaceae</taxon>
        <taxon>Alkalihalophilus</taxon>
    </lineage>
</organism>
<gene>
    <name evidence="4" type="ORF">A33I_07830</name>
</gene>
<dbReference type="AlphaFoldDB" id="U6STW1"/>
<comment type="subcellular location">
    <subcellularLocation>
        <location evidence="1">Virion</location>
    </subcellularLocation>
</comment>
<accession>U6STW1</accession>
<evidence type="ECO:0000256" key="2">
    <source>
        <dbReference type="SAM" id="MobiDB-lite"/>
    </source>
</evidence>
<dbReference type="PATRIC" id="fig|1188261.3.peg.959"/>
<dbReference type="EMBL" id="ATAE01000008">
    <property type="protein sequence ID" value="ERN54101.1"/>
    <property type="molecule type" value="Genomic_DNA"/>
</dbReference>
<reference evidence="4 5" key="1">
    <citation type="journal article" date="2013" name="Genome Announc.">
        <title>Genome Sequence of the Extreme Obligate Alkaliphile Bacillus marmarensis Strain DSM 21297.</title>
        <authorList>
            <person name="Wernick D.G."/>
            <person name="Choi K.Y."/>
            <person name="Tat C.A."/>
            <person name="Lafontaine Rivera J.G."/>
            <person name="Liao J.C."/>
        </authorList>
    </citation>
    <scope>NUCLEOTIDE SEQUENCE [LARGE SCALE GENOMIC DNA]</scope>
    <source>
        <strain evidence="4 5">DSM 21297</strain>
    </source>
</reference>
<sequence length="384" mass="42857">MRKVDELKQQLETIKGEVRSLNDGGKVTEAETKLEEVRSLQKQIAIQEELDKEEERELDNKMGEKKMEKRKEQGTEVEYRDAFLKTLRGKRLSESEERALQGGVAEDGGVIVPQDISTKINEFKREFLSVLPYVRVEPVTTRSGSRVFEKLADMTELANLDELDTIGEAGNPKFQTVAYSVSDYAGILPISNTLLSDSPENLIGYVARWFGKKATVTENNKVFGLLKSTYTSKKTVAAGSELKEIKKILNVDLDPAISTSAKIYTNQDGFQHLDELVDDNGRPMLTPDPSNATVKRFLGREVVVFPNSQLPTVSKKAPFIVGDMAEAVTFFDRQQLEMKTTDVGGTAFTKNTTDVRVIERFDVKVFDKDALVYAQLSLEAPIAG</sequence>
<dbReference type="InterPro" id="IPR024455">
    <property type="entry name" value="Phage_capsid"/>
</dbReference>
<feature type="region of interest" description="Disordered" evidence="2">
    <location>
        <begin position="50"/>
        <end position="73"/>
    </location>
</feature>
<dbReference type="Gene3D" id="3.30.2320.10">
    <property type="entry name" value="hypothetical protein PF0899 domain"/>
    <property type="match status" value="1"/>
</dbReference>
<dbReference type="Gene3D" id="3.30.2400.10">
    <property type="entry name" value="Major capsid protein gp5"/>
    <property type="match status" value="1"/>
</dbReference>
<dbReference type="RefSeq" id="WP_022627288.1">
    <property type="nucleotide sequence ID" value="NZ_ATAE01000008.1"/>
</dbReference>
<proteinExistence type="predicted"/>
<dbReference type="Proteomes" id="UP000017170">
    <property type="component" value="Unassembled WGS sequence"/>
</dbReference>
<comment type="caution">
    <text evidence="4">The sequence shown here is derived from an EMBL/GenBank/DDBJ whole genome shotgun (WGS) entry which is preliminary data.</text>
</comment>
<evidence type="ECO:0000313" key="5">
    <source>
        <dbReference type="Proteomes" id="UP000017170"/>
    </source>
</evidence>
<protein>
    <submittedName>
        <fullName evidence="4">Capsid protein</fullName>
    </submittedName>
</protein>
<evidence type="ECO:0000256" key="1">
    <source>
        <dbReference type="ARBA" id="ARBA00004328"/>
    </source>
</evidence>
<dbReference type="Pfam" id="PF05065">
    <property type="entry name" value="Phage_capsid"/>
    <property type="match status" value="1"/>
</dbReference>